<feature type="domain" description="DUF8040" evidence="10">
    <location>
        <begin position="130"/>
        <end position="228"/>
    </location>
</feature>
<sequence length="485" mass="55571">MDKLNESLQAKIDRAGPKATESIERCVDELTKFKDLPDIIFTTALERFHSHSTRTIFLRLDDENKLRWLYSLGNMASTSEGASHDNDSSTETPSTPGSPGSNESDVPEEFYFLKDLICPELFRENVPRNTSVLQGEGWIAEIMSTPHAGRFYDNIRMTKPCFNALVDALSSRGLLPQGQTAGVSNIEEVAIFMQTVGMHKRQRDSVEQFQHSLETIHRRFHRVLSALCALAPEMITRPNWTNTHPKIALNPDFYPYFKDCIGAMDGTLVPAWTPRVDQNRYRSRKGRIAQNVLAICDFDMNFTYVYAGWEGSAADARVLDDAISQDRTFPFPPSGKYYLVDAGFANYQCFLAPYRGTRYHLAEYRGQGRQYDTPQDMFNHAHSRLRNVIERCFDVLKKRFPILQWGMPSYLMGHQVEIVIACCTLHNFIRRFSQDDDLFNEPDDESPGDMDAFYHRGRPNVAEIEAQRAFWDAIAMQMWGDFSNN</sequence>
<evidence type="ECO:0000256" key="2">
    <source>
        <dbReference type="ARBA" id="ARBA00004123"/>
    </source>
</evidence>
<dbReference type="Pfam" id="PF26138">
    <property type="entry name" value="DUF8040"/>
    <property type="match status" value="1"/>
</dbReference>
<evidence type="ECO:0000256" key="6">
    <source>
        <dbReference type="ARBA" id="ARBA00022801"/>
    </source>
</evidence>
<evidence type="ECO:0000256" key="8">
    <source>
        <dbReference type="SAM" id="MobiDB-lite"/>
    </source>
</evidence>
<evidence type="ECO:0000259" key="10">
    <source>
        <dbReference type="Pfam" id="PF26138"/>
    </source>
</evidence>
<dbReference type="Pfam" id="PF13359">
    <property type="entry name" value="DDE_Tnp_4"/>
    <property type="match status" value="1"/>
</dbReference>
<keyword evidence="5" id="KW-0479">Metal-binding</keyword>
<dbReference type="EMBL" id="JACGWJ010000024">
    <property type="protein sequence ID" value="KAL0319973.1"/>
    <property type="molecule type" value="Genomic_DNA"/>
</dbReference>
<evidence type="ECO:0000256" key="3">
    <source>
        <dbReference type="ARBA" id="ARBA00006958"/>
    </source>
</evidence>
<dbReference type="PANTHER" id="PTHR22930:SF228">
    <property type="entry name" value="PROTEIN ALP1-LIKE"/>
    <property type="match status" value="1"/>
</dbReference>
<keyword evidence="4" id="KW-0540">Nuclease</keyword>
<dbReference type="AlphaFoldDB" id="A0AAW2LNU2"/>
<evidence type="ECO:0000259" key="9">
    <source>
        <dbReference type="Pfam" id="PF13359"/>
    </source>
</evidence>
<protein>
    <recommendedName>
        <fullName evidence="12">DDE Tnp4 domain-containing protein</fullName>
    </recommendedName>
</protein>
<dbReference type="GO" id="GO:0046872">
    <property type="term" value="F:metal ion binding"/>
    <property type="evidence" value="ECO:0007669"/>
    <property type="project" value="UniProtKB-KW"/>
</dbReference>
<dbReference type="InterPro" id="IPR027806">
    <property type="entry name" value="HARBI1_dom"/>
</dbReference>
<keyword evidence="7" id="KW-0539">Nucleus</keyword>
<comment type="caution">
    <text evidence="11">The sequence shown here is derived from an EMBL/GenBank/DDBJ whole genome shotgun (WGS) entry which is preliminary data.</text>
</comment>
<feature type="region of interest" description="Disordered" evidence="8">
    <location>
        <begin position="78"/>
        <end position="104"/>
    </location>
</feature>
<comment type="subcellular location">
    <subcellularLocation>
        <location evidence="2">Nucleus</location>
    </subcellularLocation>
</comment>
<name>A0AAW2LNU2_SESRA</name>
<dbReference type="InterPro" id="IPR058353">
    <property type="entry name" value="DUF8040"/>
</dbReference>
<evidence type="ECO:0000256" key="4">
    <source>
        <dbReference type="ARBA" id="ARBA00022722"/>
    </source>
</evidence>
<comment type="cofactor">
    <cofactor evidence="1">
        <name>a divalent metal cation</name>
        <dbReference type="ChEBI" id="CHEBI:60240"/>
    </cofactor>
</comment>
<evidence type="ECO:0000256" key="7">
    <source>
        <dbReference type="ARBA" id="ARBA00023242"/>
    </source>
</evidence>
<dbReference type="InterPro" id="IPR045249">
    <property type="entry name" value="HARBI1-like"/>
</dbReference>
<dbReference type="GO" id="GO:0016787">
    <property type="term" value="F:hydrolase activity"/>
    <property type="evidence" value="ECO:0007669"/>
    <property type="project" value="UniProtKB-KW"/>
</dbReference>
<keyword evidence="6" id="KW-0378">Hydrolase</keyword>
<evidence type="ECO:0000256" key="5">
    <source>
        <dbReference type="ARBA" id="ARBA00022723"/>
    </source>
</evidence>
<evidence type="ECO:0008006" key="12">
    <source>
        <dbReference type="Google" id="ProtNLM"/>
    </source>
</evidence>
<comment type="similarity">
    <text evidence="3">Belongs to the HARBI1 family.</text>
</comment>
<dbReference type="GO" id="GO:0004518">
    <property type="term" value="F:nuclease activity"/>
    <property type="evidence" value="ECO:0007669"/>
    <property type="project" value="UniProtKB-KW"/>
</dbReference>
<dbReference type="GO" id="GO:0005634">
    <property type="term" value="C:nucleus"/>
    <property type="evidence" value="ECO:0007669"/>
    <property type="project" value="UniProtKB-SubCell"/>
</dbReference>
<reference evidence="11" key="2">
    <citation type="journal article" date="2024" name="Plant">
        <title>Genomic evolution and insights into agronomic trait innovations of Sesamum species.</title>
        <authorList>
            <person name="Miao H."/>
            <person name="Wang L."/>
            <person name="Qu L."/>
            <person name="Liu H."/>
            <person name="Sun Y."/>
            <person name="Le M."/>
            <person name="Wang Q."/>
            <person name="Wei S."/>
            <person name="Zheng Y."/>
            <person name="Lin W."/>
            <person name="Duan Y."/>
            <person name="Cao H."/>
            <person name="Xiong S."/>
            <person name="Wang X."/>
            <person name="Wei L."/>
            <person name="Li C."/>
            <person name="Ma Q."/>
            <person name="Ju M."/>
            <person name="Zhao R."/>
            <person name="Li G."/>
            <person name="Mu C."/>
            <person name="Tian Q."/>
            <person name="Mei H."/>
            <person name="Zhang T."/>
            <person name="Gao T."/>
            <person name="Zhang H."/>
        </authorList>
    </citation>
    <scope>NUCLEOTIDE SEQUENCE</scope>
    <source>
        <strain evidence="11">G02</strain>
    </source>
</reference>
<proteinExistence type="inferred from homology"/>
<organism evidence="11">
    <name type="scientific">Sesamum radiatum</name>
    <name type="common">Black benniseed</name>
    <dbReference type="NCBI Taxonomy" id="300843"/>
    <lineage>
        <taxon>Eukaryota</taxon>
        <taxon>Viridiplantae</taxon>
        <taxon>Streptophyta</taxon>
        <taxon>Embryophyta</taxon>
        <taxon>Tracheophyta</taxon>
        <taxon>Spermatophyta</taxon>
        <taxon>Magnoliopsida</taxon>
        <taxon>eudicotyledons</taxon>
        <taxon>Gunneridae</taxon>
        <taxon>Pentapetalae</taxon>
        <taxon>asterids</taxon>
        <taxon>lamiids</taxon>
        <taxon>Lamiales</taxon>
        <taxon>Pedaliaceae</taxon>
        <taxon>Sesamum</taxon>
    </lineage>
</organism>
<evidence type="ECO:0000256" key="1">
    <source>
        <dbReference type="ARBA" id="ARBA00001968"/>
    </source>
</evidence>
<evidence type="ECO:0000313" key="11">
    <source>
        <dbReference type="EMBL" id="KAL0319973.1"/>
    </source>
</evidence>
<feature type="domain" description="DDE Tnp4" evidence="9">
    <location>
        <begin position="264"/>
        <end position="427"/>
    </location>
</feature>
<feature type="compositionally biased region" description="Low complexity" evidence="8">
    <location>
        <begin position="89"/>
        <end position="104"/>
    </location>
</feature>
<dbReference type="PANTHER" id="PTHR22930">
    <property type="match status" value="1"/>
</dbReference>
<reference evidence="11" key="1">
    <citation type="submission" date="2020-06" db="EMBL/GenBank/DDBJ databases">
        <authorList>
            <person name="Li T."/>
            <person name="Hu X."/>
            <person name="Zhang T."/>
            <person name="Song X."/>
            <person name="Zhang H."/>
            <person name="Dai N."/>
            <person name="Sheng W."/>
            <person name="Hou X."/>
            <person name="Wei L."/>
        </authorList>
    </citation>
    <scope>NUCLEOTIDE SEQUENCE</scope>
    <source>
        <strain evidence="11">G02</strain>
        <tissue evidence="11">Leaf</tissue>
    </source>
</reference>
<gene>
    <name evidence="11" type="ORF">Sradi_5258800</name>
</gene>
<accession>A0AAW2LNU2</accession>